<comment type="caution">
    <text evidence="2">The sequence shown here is derived from an EMBL/GenBank/DDBJ whole genome shotgun (WGS) entry which is preliminary data.</text>
</comment>
<dbReference type="Gene3D" id="3.10.450.50">
    <property type="match status" value="1"/>
</dbReference>
<evidence type="ECO:0000313" key="2">
    <source>
        <dbReference type="EMBL" id="KAL2848781.1"/>
    </source>
</evidence>
<gene>
    <name evidence="2" type="ORF">BJX68DRAFT_276277</name>
</gene>
<dbReference type="Pfam" id="PF13577">
    <property type="entry name" value="SnoaL_4"/>
    <property type="match status" value="1"/>
</dbReference>
<sequence>MTSILPYDLAESLRLKKSQYCRFADTHDWDGFASLTLPTLAATFTNPDGEVATEIGVRYEFSSRDEFVAFFRTAFETQQTIHIVGPGELTRVSEDEIRAVWGVVYHAASPGVTGWWKGTGGGHYHETWRRVEGEWLMESLKMFRGFWKVSQLEGAEKEVV</sequence>
<reference evidence="2 3" key="1">
    <citation type="submission" date="2024-07" db="EMBL/GenBank/DDBJ databases">
        <title>Section-level genome sequencing and comparative genomics of Aspergillus sections Usti and Cavernicolus.</title>
        <authorList>
            <consortium name="Lawrence Berkeley National Laboratory"/>
            <person name="Nybo J.L."/>
            <person name="Vesth T.C."/>
            <person name="Theobald S."/>
            <person name="Frisvad J.C."/>
            <person name="Larsen T.O."/>
            <person name="Kjaerboelling I."/>
            <person name="Rothschild-Mancinelli K."/>
            <person name="Lyhne E.K."/>
            <person name="Kogle M.E."/>
            <person name="Barry K."/>
            <person name="Clum A."/>
            <person name="Na H."/>
            <person name="Ledsgaard L."/>
            <person name="Lin J."/>
            <person name="Lipzen A."/>
            <person name="Kuo A."/>
            <person name="Riley R."/>
            <person name="Mondo S."/>
            <person name="LaButti K."/>
            <person name="Haridas S."/>
            <person name="Pangalinan J."/>
            <person name="Salamov A.A."/>
            <person name="Simmons B.A."/>
            <person name="Magnuson J.K."/>
            <person name="Chen J."/>
            <person name="Drula E."/>
            <person name="Henrissat B."/>
            <person name="Wiebenga A."/>
            <person name="Lubbers R.J."/>
            <person name="Gomes A.C."/>
            <person name="Macurrencykelacurrency M.R."/>
            <person name="Stajich J."/>
            <person name="Grigoriev I.V."/>
            <person name="Mortensen U.H."/>
            <person name="De vries R.P."/>
            <person name="Baker S.E."/>
            <person name="Andersen M.R."/>
        </authorList>
    </citation>
    <scope>NUCLEOTIDE SEQUENCE [LARGE SCALE GENOMIC DNA]</scope>
    <source>
        <strain evidence="2 3">CBS 756.74</strain>
    </source>
</reference>
<dbReference type="GeneID" id="98163222"/>
<feature type="domain" description="SnoaL-like" evidence="1">
    <location>
        <begin position="17"/>
        <end position="140"/>
    </location>
</feature>
<evidence type="ECO:0000313" key="3">
    <source>
        <dbReference type="Proteomes" id="UP001610444"/>
    </source>
</evidence>
<protein>
    <recommendedName>
        <fullName evidence="1">SnoaL-like domain-containing protein</fullName>
    </recommendedName>
</protein>
<evidence type="ECO:0000259" key="1">
    <source>
        <dbReference type="Pfam" id="PF13577"/>
    </source>
</evidence>
<dbReference type="InterPro" id="IPR037401">
    <property type="entry name" value="SnoaL-like"/>
</dbReference>
<dbReference type="Proteomes" id="UP001610444">
    <property type="component" value="Unassembled WGS sequence"/>
</dbReference>
<keyword evidence="3" id="KW-1185">Reference proteome</keyword>
<organism evidence="2 3">
    <name type="scientific">Aspergillus pseudodeflectus</name>
    <dbReference type="NCBI Taxonomy" id="176178"/>
    <lineage>
        <taxon>Eukaryota</taxon>
        <taxon>Fungi</taxon>
        <taxon>Dikarya</taxon>
        <taxon>Ascomycota</taxon>
        <taxon>Pezizomycotina</taxon>
        <taxon>Eurotiomycetes</taxon>
        <taxon>Eurotiomycetidae</taxon>
        <taxon>Eurotiales</taxon>
        <taxon>Aspergillaceae</taxon>
        <taxon>Aspergillus</taxon>
        <taxon>Aspergillus subgen. Nidulantes</taxon>
    </lineage>
</organism>
<proteinExistence type="predicted"/>
<dbReference type="EMBL" id="JBFXLR010000025">
    <property type="protein sequence ID" value="KAL2848781.1"/>
    <property type="molecule type" value="Genomic_DNA"/>
</dbReference>
<accession>A0ABR4K913</accession>
<dbReference type="RefSeq" id="XP_070898465.1">
    <property type="nucleotide sequence ID" value="XM_071048058.1"/>
</dbReference>
<dbReference type="SUPFAM" id="SSF54427">
    <property type="entry name" value="NTF2-like"/>
    <property type="match status" value="1"/>
</dbReference>
<dbReference type="CDD" id="cd00531">
    <property type="entry name" value="NTF2_like"/>
    <property type="match status" value="1"/>
</dbReference>
<name>A0ABR4K913_9EURO</name>
<dbReference type="InterPro" id="IPR032710">
    <property type="entry name" value="NTF2-like_dom_sf"/>
</dbReference>